<evidence type="ECO:0000313" key="2">
    <source>
        <dbReference type="EMBL" id="MBE1557623.1"/>
    </source>
</evidence>
<gene>
    <name evidence="2" type="ORF">H4W81_000402</name>
</gene>
<accession>A0ABR9K775</accession>
<feature type="region of interest" description="Disordered" evidence="1">
    <location>
        <begin position="40"/>
        <end position="82"/>
    </location>
</feature>
<comment type="caution">
    <text evidence="2">The sequence shown here is derived from an EMBL/GenBank/DDBJ whole genome shotgun (WGS) entry which is preliminary data.</text>
</comment>
<evidence type="ECO:0000313" key="3">
    <source>
        <dbReference type="Proteomes" id="UP000661607"/>
    </source>
</evidence>
<protein>
    <submittedName>
        <fullName evidence="2">Uncharacterized protein</fullName>
    </submittedName>
</protein>
<dbReference type="Proteomes" id="UP000661607">
    <property type="component" value="Unassembled WGS sequence"/>
</dbReference>
<reference evidence="2 3" key="1">
    <citation type="submission" date="2020-10" db="EMBL/GenBank/DDBJ databases">
        <title>Sequencing the genomes of 1000 actinobacteria strains.</title>
        <authorList>
            <person name="Klenk H.-P."/>
        </authorList>
    </citation>
    <scope>NUCLEOTIDE SEQUENCE [LARGE SCALE GENOMIC DNA]</scope>
    <source>
        <strain evidence="2 3">DSM 43748</strain>
    </source>
</reference>
<feature type="region of interest" description="Disordered" evidence="1">
    <location>
        <begin position="1"/>
        <end position="25"/>
    </location>
</feature>
<sequence length="82" mass="8819">MGLRKPSSQIFVAPSDRALPPPVTPFQNRTRSFFAVRTAKPSTAVNSRATRAPPAVMVERNPPAAAGPERVTMSGRSSRRSS</sequence>
<dbReference type="RefSeq" id="WP_225960915.1">
    <property type="nucleotide sequence ID" value="NZ_BAAASY010000019.1"/>
</dbReference>
<dbReference type="EMBL" id="JADBEF010000001">
    <property type="protein sequence ID" value="MBE1557623.1"/>
    <property type="molecule type" value="Genomic_DNA"/>
</dbReference>
<evidence type="ECO:0000256" key="1">
    <source>
        <dbReference type="SAM" id="MobiDB-lite"/>
    </source>
</evidence>
<keyword evidence="3" id="KW-1185">Reference proteome</keyword>
<feature type="compositionally biased region" description="Polar residues" evidence="1">
    <location>
        <begin position="40"/>
        <end position="49"/>
    </location>
</feature>
<proteinExistence type="predicted"/>
<name>A0ABR9K775_9ACTN</name>
<feature type="compositionally biased region" description="Polar residues" evidence="1">
    <location>
        <begin position="1"/>
        <end position="10"/>
    </location>
</feature>
<organism evidence="2 3">
    <name type="scientific">Nonomuraea africana</name>
    <dbReference type="NCBI Taxonomy" id="46171"/>
    <lineage>
        <taxon>Bacteria</taxon>
        <taxon>Bacillati</taxon>
        <taxon>Actinomycetota</taxon>
        <taxon>Actinomycetes</taxon>
        <taxon>Streptosporangiales</taxon>
        <taxon>Streptosporangiaceae</taxon>
        <taxon>Nonomuraea</taxon>
    </lineage>
</organism>